<keyword evidence="1" id="KW-0805">Transcription regulation</keyword>
<name>A0A1X7LJ39_9BURK</name>
<protein>
    <submittedName>
        <fullName evidence="5">AraC-type DNA-binding protein</fullName>
    </submittedName>
</protein>
<evidence type="ECO:0000313" key="6">
    <source>
        <dbReference type="Proteomes" id="UP000193228"/>
    </source>
</evidence>
<organism evidence="5 6">
    <name type="scientific">Paraburkholderia susongensis</name>
    <dbReference type="NCBI Taxonomy" id="1515439"/>
    <lineage>
        <taxon>Bacteria</taxon>
        <taxon>Pseudomonadati</taxon>
        <taxon>Pseudomonadota</taxon>
        <taxon>Betaproteobacteria</taxon>
        <taxon>Burkholderiales</taxon>
        <taxon>Burkholderiaceae</taxon>
        <taxon>Paraburkholderia</taxon>
    </lineage>
</organism>
<keyword evidence="6" id="KW-1185">Reference proteome</keyword>
<sequence>MEGAERAGLSPQVFTARTGVSARDLADKNGRIDGERHKRVVELIAYVGGTCRPVPDGSHMLFPDFPVLGNLCLNARTLREALESFQMFRPLIGEFDFLFFKETPDFAQFEYIAEFAPNNGFQALANFQVMANLIRAYDVARRTVFRVSVMGPTLPDSQDPSAFFGERVRYNAEANRLQFASALLDAPFIQYNAALAPFLREQAEQELLRIKRGHRLSNSIENLISEIISSPCDDLHTSSSLLAQICERLSTSRWTLRRQLQSEGLHFTELETRVKLKEACRLLSETRISLAEISEQLGFSSQSAFTRFFRGRHGSTPSTFRQRSQDAR</sequence>
<dbReference type="Gene3D" id="1.10.10.60">
    <property type="entry name" value="Homeodomain-like"/>
    <property type="match status" value="1"/>
</dbReference>
<dbReference type="PROSITE" id="PS01124">
    <property type="entry name" value="HTH_ARAC_FAMILY_2"/>
    <property type="match status" value="1"/>
</dbReference>
<gene>
    <name evidence="5" type="ORF">SAMN06265784_106176</name>
</gene>
<dbReference type="InterPro" id="IPR020449">
    <property type="entry name" value="Tscrpt_reg_AraC-type_HTH"/>
</dbReference>
<dbReference type="Pfam" id="PF12833">
    <property type="entry name" value="HTH_18"/>
    <property type="match status" value="1"/>
</dbReference>
<dbReference type="PANTHER" id="PTHR47894">
    <property type="entry name" value="HTH-TYPE TRANSCRIPTIONAL REGULATOR GADX"/>
    <property type="match status" value="1"/>
</dbReference>
<dbReference type="Proteomes" id="UP000193228">
    <property type="component" value="Unassembled WGS sequence"/>
</dbReference>
<evidence type="ECO:0000313" key="5">
    <source>
        <dbReference type="EMBL" id="SMG53514.1"/>
    </source>
</evidence>
<dbReference type="PANTHER" id="PTHR47894:SF1">
    <property type="entry name" value="HTH-TYPE TRANSCRIPTIONAL REGULATOR VQSM"/>
    <property type="match status" value="1"/>
</dbReference>
<keyword evidence="2 5" id="KW-0238">DNA-binding</keyword>
<dbReference type="GO" id="GO:0005829">
    <property type="term" value="C:cytosol"/>
    <property type="evidence" value="ECO:0007669"/>
    <property type="project" value="TreeGrafter"/>
</dbReference>
<feature type="domain" description="HTH araC/xylS-type" evidence="4">
    <location>
        <begin position="218"/>
        <end position="323"/>
    </location>
</feature>
<dbReference type="PRINTS" id="PR00032">
    <property type="entry name" value="HTHARAC"/>
</dbReference>
<dbReference type="Pfam" id="PF12625">
    <property type="entry name" value="Arabinose_bd"/>
    <property type="match status" value="1"/>
</dbReference>
<dbReference type="AlphaFoldDB" id="A0A1X7LJ39"/>
<evidence type="ECO:0000256" key="1">
    <source>
        <dbReference type="ARBA" id="ARBA00023015"/>
    </source>
</evidence>
<dbReference type="SMART" id="SM00342">
    <property type="entry name" value="HTH_ARAC"/>
    <property type="match status" value="1"/>
</dbReference>
<dbReference type="GO" id="GO:0003700">
    <property type="term" value="F:DNA-binding transcription factor activity"/>
    <property type="evidence" value="ECO:0007669"/>
    <property type="project" value="InterPro"/>
</dbReference>
<keyword evidence="3" id="KW-0804">Transcription</keyword>
<dbReference type="GO" id="GO:0000976">
    <property type="term" value="F:transcription cis-regulatory region binding"/>
    <property type="evidence" value="ECO:0007669"/>
    <property type="project" value="TreeGrafter"/>
</dbReference>
<dbReference type="InterPro" id="IPR009057">
    <property type="entry name" value="Homeodomain-like_sf"/>
</dbReference>
<evidence type="ECO:0000256" key="3">
    <source>
        <dbReference type="ARBA" id="ARBA00023163"/>
    </source>
</evidence>
<proteinExistence type="predicted"/>
<dbReference type="InterPro" id="IPR032687">
    <property type="entry name" value="AraC-type_N"/>
</dbReference>
<accession>A0A1X7LJ39</accession>
<dbReference type="SUPFAM" id="SSF46689">
    <property type="entry name" value="Homeodomain-like"/>
    <property type="match status" value="1"/>
</dbReference>
<reference evidence="6" key="1">
    <citation type="submission" date="2017-04" db="EMBL/GenBank/DDBJ databases">
        <authorList>
            <person name="Varghese N."/>
            <person name="Submissions S."/>
        </authorList>
    </citation>
    <scope>NUCLEOTIDE SEQUENCE [LARGE SCALE GENOMIC DNA]</scope>
    <source>
        <strain evidence="6">LMG 29540</strain>
    </source>
</reference>
<evidence type="ECO:0000259" key="4">
    <source>
        <dbReference type="PROSITE" id="PS01124"/>
    </source>
</evidence>
<evidence type="ECO:0000256" key="2">
    <source>
        <dbReference type="ARBA" id="ARBA00023125"/>
    </source>
</evidence>
<dbReference type="EMBL" id="FXAT01000006">
    <property type="protein sequence ID" value="SMG53514.1"/>
    <property type="molecule type" value="Genomic_DNA"/>
</dbReference>
<dbReference type="STRING" id="1515439.SAMN06265784_106176"/>
<dbReference type="InterPro" id="IPR018060">
    <property type="entry name" value="HTH_AraC"/>
</dbReference>